<dbReference type="PANTHER" id="PTHR45663">
    <property type="entry name" value="GEO12009P1"/>
    <property type="match status" value="1"/>
</dbReference>
<comment type="caution">
    <text evidence="4">The sequence shown here is derived from an EMBL/GenBank/DDBJ whole genome shotgun (WGS) entry which is preliminary data.</text>
</comment>
<dbReference type="RefSeq" id="WP_063874073.1">
    <property type="nucleotide sequence ID" value="NZ_CAWMRI010000258.1"/>
</dbReference>
<dbReference type="PROSITE" id="PS51352">
    <property type="entry name" value="THIOREDOXIN_2"/>
    <property type="match status" value="1"/>
</dbReference>
<accession>A0A166IE88</accession>
<organism evidence="4 5">
    <name type="scientific">Nodularia spumigena CENA596</name>
    <dbReference type="NCBI Taxonomy" id="1819295"/>
    <lineage>
        <taxon>Bacteria</taxon>
        <taxon>Bacillati</taxon>
        <taxon>Cyanobacteriota</taxon>
        <taxon>Cyanophyceae</taxon>
        <taxon>Nostocales</taxon>
        <taxon>Nodulariaceae</taxon>
        <taxon>Nodularia</taxon>
    </lineage>
</organism>
<evidence type="ECO:0000313" key="4">
    <source>
        <dbReference type="EMBL" id="KZL48278.1"/>
    </source>
</evidence>
<keyword evidence="2" id="KW-0676">Redox-active center</keyword>
<dbReference type="InterPro" id="IPR036249">
    <property type="entry name" value="Thioredoxin-like_sf"/>
</dbReference>
<dbReference type="PANTHER" id="PTHR45663:SF11">
    <property type="entry name" value="GEO12009P1"/>
    <property type="match status" value="1"/>
</dbReference>
<dbReference type="CDD" id="cd02947">
    <property type="entry name" value="TRX_family"/>
    <property type="match status" value="1"/>
</dbReference>
<dbReference type="PRINTS" id="PR00421">
    <property type="entry name" value="THIOREDOXIN"/>
</dbReference>
<dbReference type="SUPFAM" id="SSF52833">
    <property type="entry name" value="Thioredoxin-like"/>
    <property type="match status" value="1"/>
</dbReference>
<evidence type="ECO:0000256" key="1">
    <source>
        <dbReference type="ARBA" id="ARBA00008987"/>
    </source>
</evidence>
<dbReference type="OrthoDB" id="530955at2"/>
<gene>
    <name evidence="4" type="ORF">A2T98_18740</name>
</gene>
<evidence type="ECO:0000256" key="2">
    <source>
        <dbReference type="ARBA" id="ARBA00023284"/>
    </source>
</evidence>
<dbReference type="Pfam" id="PF00085">
    <property type="entry name" value="Thioredoxin"/>
    <property type="match status" value="1"/>
</dbReference>
<dbReference type="EMBL" id="LWAJ01000258">
    <property type="protein sequence ID" value="KZL48278.1"/>
    <property type="molecule type" value="Genomic_DNA"/>
</dbReference>
<dbReference type="Gene3D" id="3.40.30.10">
    <property type="entry name" value="Glutaredoxin"/>
    <property type="match status" value="1"/>
</dbReference>
<dbReference type="GO" id="GO:0005829">
    <property type="term" value="C:cytosol"/>
    <property type="evidence" value="ECO:0007669"/>
    <property type="project" value="TreeGrafter"/>
</dbReference>
<dbReference type="AlphaFoldDB" id="A0A166IE88"/>
<protein>
    <submittedName>
        <fullName evidence="4">Thiol reductase thioredoxin</fullName>
    </submittedName>
</protein>
<evidence type="ECO:0000259" key="3">
    <source>
        <dbReference type="PROSITE" id="PS51352"/>
    </source>
</evidence>
<sequence>MVLSVSERTFTQEVLQSPIPVLVNFEAPWCGLCRIIHPLLLQFNAQCGDQIKLVGVNADNNFKLANTYRLKSLPTLLLVENGMIRHRLESFRSKEDLRLALEEIKLTYNNRSKTYSNLATADLECRSA</sequence>
<dbReference type="GO" id="GO:0015035">
    <property type="term" value="F:protein-disulfide reductase activity"/>
    <property type="evidence" value="ECO:0007669"/>
    <property type="project" value="TreeGrafter"/>
</dbReference>
<comment type="similarity">
    <text evidence="1">Belongs to the thioredoxin family.</text>
</comment>
<dbReference type="InterPro" id="IPR013766">
    <property type="entry name" value="Thioredoxin_domain"/>
</dbReference>
<dbReference type="Proteomes" id="UP000076555">
    <property type="component" value="Unassembled WGS sequence"/>
</dbReference>
<feature type="domain" description="Thioredoxin" evidence="3">
    <location>
        <begin position="1"/>
        <end position="106"/>
    </location>
</feature>
<dbReference type="GO" id="GO:0045454">
    <property type="term" value="P:cell redox homeostasis"/>
    <property type="evidence" value="ECO:0007669"/>
    <property type="project" value="TreeGrafter"/>
</dbReference>
<reference evidence="4 5" key="1">
    <citation type="submission" date="2016-04" db="EMBL/GenBank/DDBJ databases">
        <title>Draft Genome Assembly of the Bloom-forming Cyanobacterium Nodularia spumigena Strain CENA596 in Shrimp Production Ponds.</title>
        <authorList>
            <person name="Popin R.V."/>
            <person name="Rigonato J."/>
            <person name="Abreu V.A."/>
            <person name="Andreote A.P."/>
            <person name="Silveira S.B."/>
            <person name="Odebrecht C."/>
            <person name="Fiore M.F."/>
        </authorList>
    </citation>
    <scope>NUCLEOTIDE SEQUENCE [LARGE SCALE GENOMIC DNA]</scope>
    <source>
        <strain evidence="4 5">CENA596</strain>
    </source>
</reference>
<evidence type="ECO:0000313" key="5">
    <source>
        <dbReference type="Proteomes" id="UP000076555"/>
    </source>
</evidence>
<proteinExistence type="inferred from homology"/>
<name>A0A166IE88_NODSP</name>